<sequence>MLTPDQITALAPDAASLKAGRGLATGRKWESAGGDDEVVWGLAMGSGKEPYQTRVSLADFATKCSCPSRKFPCKHALGLMFLATGEPSSLVQKERPPWVAEWLDSRTTRQEKAAVRAEEKATKPVDEKAAEKRRVQREGRVGDGIALLQQAILDLTREGLASGAARDAAAWENLARRMIDAQAPGLAGAARHVADTVLRDAEVDEELPLELGRLYLLLHAAGNRESLDEATRVEIDAQLGSRGDEATRLPVEDEWFVAARRVEERDRLITSASWLFGKKSRRWARVLRFAPVPQTVSEPWPVGSTVKAVLQFHPGLFPLRATPDGDGFAALEPVADTSDAELEELLDRFAAALAASPFIRAMPFLMKLRPQGRVLADEAGRALPWQAADDLALRVECIAGGRAVLMAGEWDGRHLRVSSISDGAAWIPLTPQQP</sequence>
<dbReference type="InterPro" id="IPR007527">
    <property type="entry name" value="Znf_SWIM"/>
</dbReference>
<organism evidence="4 5">
    <name type="scientific">Luteolibacter arcticus</name>
    <dbReference type="NCBI Taxonomy" id="1581411"/>
    <lineage>
        <taxon>Bacteria</taxon>
        <taxon>Pseudomonadati</taxon>
        <taxon>Verrucomicrobiota</taxon>
        <taxon>Verrucomicrobiia</taxon>
        <taxon>Verrucomicrobiales</taxon>
        <taxon>Verrucomicrobiaceae</taxon>
        <taxon>Luteolibacter</taxon>
    </lineage>
</organism>
<feature type="region of interest" description="Disordered" evidence="2">
    <location>
        <begin position="115"/>
        <end position="135"/>
    </location>
</feature>
<name>A0ABT3GJA5_9BACT</name>
<keyword evidence="1" id="KW-0863">Zinc-finger</keyword>
<accession>A0ABT3GJA5</accession>
<evidence type="ECO:0000313" key="5">
    <source>
        <dbReference type="Proteomes" id="UP001320876"/>
    </source>
</evidence>
<dbReference type="PROSITE" id="PS50966">
    <property type="entry name" value="ZF_SWIM"/>
    <property type="match status" value="1"/>
</dbReference>
<dbReference type="RefSeq" id="WP_264487716.1">
    <property type="nucleotide sequence ID" value="NZ_JAPDDT010000005.1"/>
</dbReference>
<reference evidence="4 5" key="1">
    <citation type="submission" date="2022-10" db="EMBL/GenBank/DDBJ databases">
        <title>Luteolibacter arcticus strain CCTCC AB 2014275, whole genome shotgun sequencing project.</title>
        <authorList>
            <person name="Zhao G."/>
            <person name="Shen L."/>
        </authorList>
    </citation>
    <scope>NUCLEOTIDE SEQUENCE [LARGE SCALE GENOMIC DNA]</scope>
    <source>
        <strain evidence="4 5">CCTCC AB 2014275</strain>
    </source>
</reference>
<keyword evidence="5" id="KW-1185">Reference proteome</keyword>
<keyword evidence="1" id="KW-0862">Zinc</keyword>
<evidence type="ECO:0000256" key="2">
    <source>
        <dbReference type="SAM" id="MobiDB-lite"/>
    </source>
</evidence>
<comment type="caution">
    <text evidence="4">The sequence shown here is derived from an EMBL/GenBank/DDBJ whole genome shotgun (WGS) entry which is preliminary data.</text>
</comment>
<evidence type="ECO:0000259" key="3">
    <source>
        <dbReference type="PROSITE" id="PS50966"/>
    </source>
</evidence>
<dbReference type="Proteomes" id="UP001320876">
    <property type="component" value="Unassembled WGS sequence"/>
</dbReference>
<keyword evidence="1" id="KW-0479">Metal-binding</keyword>
<protein>
    <submittedName>
        <fullName evidence="4">SWIM zinc finger domain-containing protein</fullName>
    </submittedName>
</protein>
<feature type="domain" description="SWIM-type" evidence="3">
    <location>
        <begin position="51"/>
        <end position="84"/>
    </location>
</feature>
<evidence type="ECO:0000313" key="4">
    <source>
        <dbReference type="EMBL" id="MCW1923607.1"/>
    </source>
</evidence>
<proteinExistence type="predicted"/>
<dbReference type="Pfam" id="PF04434">
    <property type="entry name" value="SWIM"/>
    <property type="match status" value="1"/>
</dbReference>
<evidence type="ECO:0000256" key="1">
    <source>
        <dbReference type="PROSITE-ProRule" id="PRU00325"/>
    </source>
</evidence>
<dbReference type="EMBL" id="JAPDDT010000005">
    <property type="protein sequence ID" value="MCW1923607.1"/>
    <property type="molecule type" value="Genomic_DNA"/>
</dbReference>
<gene>
    <name evidence="4" type="ORF">OKA05_13665</name>
</gene>